<dbReference type="InterPro" id="IPR054208">
    <property type="entry name" value="DUF6914"/>
</dbReference>
<comment type="caution">
    <text evidence="1">The sequence shown here is derived from an EMBL/GenBank/DDBJ whole genome shotgun (WGS) entry which is preliminary data.</text>
</comment>
<evidence type="ECO:0000313" key="1">
    <source>
        <dbReference type="EMBL" id="KAL2810481.1"/>
    </source>
</evidence>
<name>A0ABR4H4U7_9EURO</name>
<proteinExistence type="predicted"/>
<reference evidence="1 2" key="1">
    <citation type="submission" date="2024-07" db="EMBL/GenBank/DDBJ databases">
        <title>Section-level genome sequencing and comparative genomics of Aspergillus sections Usti and Cavernicolus.</title>
        <authorList>
            <consortium name="Lawrence Berkeley National Laboratory"/>
            <person name="Nybo J.L."/>
            <person name="Vesth T.C."/>
            <person name="Theobald S."/>
            <person name="Frisvad J.C."/>
            <person name="Larsen T.O."/>
            <person name="Kjaerboelling I."/>
            <person name="Rothschild-Mancinelli K."/>
            <person name="Lyhne E.K."/>
            <person name="Kogle M.E."/>
            <person name="Barry K."/>
            <person name="Clum A."/>
            <person name="Na H."/>
            <person name="Ledsgaard L."/>
            <person name="Lin J."/>
            <person name="Lipzen A."/>
            <person name="Kuo A."/>
            <person name="Riley R."/>
            <person name="Mondo S."/>
            <person name="Labutti K."/>
            <person name="Haridas S."/>
            <person name="Pangalinan J."/>
            <person name="Salamov A.A."/>
            <person name="Simmons B.A."/>
            <person name="Magnuson J.K."/>
            <person name="Chen J."/>
            <person name="Drula E."/>
            <person name="Henrissat B."/>
            <person name="Wiebenga A."/>
            <person name="Lubbers R.J."/>
            <person name="Gomes A.C."/>
            <person name="Makela M.R."/>
            <person name="Stajich J."/>
            <person name="Grigoriev I.V."/>
            <person name="Mortensen U.H."/>
            <person name="De Vries R.P."/>
            <person name="Baker S.E."/>
            <person name="Andersen M.R."/>
        </authorList>
    </citation>
    <scope>NUCLEOTIDE SEQUENCE [LARGE SCALE GENOMIC DNA]</scope>
    <source>
        <strain evidence="1 2">CBS 588.65</strain>
    </source>
</reference>
<sequence>MSLPNLKVNGLYIILFIRNHPPVQNDFHWALYFHRHPDTGGTKYHIKQQGSGWMPDHGPTAGVLKSFLLVGLFRIAVIPAGWEGHLDQTLRTYDSQLNTPGVTCRVWVLWVLALLQKPISGQVVLKCGNLATLEAEVKTWGNANAMSAANNVQPRPVAASAWCGL</sequence>
<gene>
    <name evidence="1" type="ORF">BJX63DRAFT_444756</name>
</gene>
<organism evidence="1 2">
    <name type="scientific">Aspergillus granulosus</name>
    <dbReference type="NCBI Taxonomy" id="176169"/>
    <lineage>
        <taxon>Eukaryota</taxon>
        <taxon>Fungi</taxon>
        <taxon>Dikarya</taxon>
        <taxon>Ascomycota</taxon>
        <taxon>Pezizomycotina</taxon>
        <taxon>Eurotiomycetes</taxon>
        <taxon>Eurotiomycetidae</taxon>
        <taxon>Eurotiales</taxon>
        <taxon>Aspergillaceae</taxon>
        <taxon>Aspergillus</taxon>
        <taxon>Aspergillus subgen. Nidulantes</taxon>
    </lineage>
</organism>
<dbReference type="Proteomes" id="UP001610334">
    <property type="component" value="Unassembled WGS sequence"/>
</dbReference>
<evidence type="ECO:0000313" key="2">
    <source>
        <dbReference type="Proteomes" id="UP001610334"/>
    </source>
</evidence>
<keyword evidence="2" id="KW-1185">Reference proteome</keyword>
<accession>A0ABR4H4U7</accession>
<dbReference type="EMBL" id="JBFXLT010000071">
    <property type="protein sequence ID" value="KAL2810481.1"/>
    <property type="molecule type" value="Genomic_DNA"/>
</dbReference>
<dbReference type="Pfam" id="PF21858">
    <property type="entry name" value="DUF6914"/>
    <property type="match status" value="1"/>
</dbReference>
<protein>
    <submittedName>
        <fullName evidence="1">Uncharacterized protein</fullName>
    </submittedName>
</protein>